<feature type="region of interest" description="Disordered" evidence="1">
    <location>
        <begin position="203"/>
        <end position="239"/>
    </location>
</feature>
<dbReference type="Proteomes" id="UP001066276">
    <property type="component" value="Chromosome 7"/>
</dbReference>
<name>A0AAV7P935_PLEWA</name>
<evidence type="ECO:0000256" key="1">
    <source>
        <dbReference type="SAM" id="MobiDB-lite"/>
    </source>
</evidence>
<evidence type="ECO:0000313" key="2">
    <source>
        <dbReference type="EMBL" id="KAJ1124650.1"/>
    </source>
</evidence>
<dbReference type="AlphaFoldDB" id="A0AAV7P935"/>
<gene>
    <name evidence="2" type="ORF">NDU88_003099</name>
</gene>
<organism evidence="2 3">
    <name type="scientific">Pleurodeles waltl</name>
    <name type="common">Iberian ribbed newt</name>
    <dbReference type="NCBI Taxonomy" id="8319"/>
    <lineage>
        <taxon>Eukaryota</taxon>
        <taxon>Metazoa</taxon>
        <taxon>Chordata</taxon>
        <taxon>Craniata</taxon>
        <taxon>Vertebrata</taxon>
        <taxon>Euteleostomi</taxon>
        <taxon>Amphibia</taxon>
        <taxon>Batrachia</taxon>
        <taxon>Caudata</taxon>
        <taxon>Salamandroidea</taxon>
        <taxon>Salamandridae</taxon>
        <taxon>Pleurodelinae</taxon>
        <taxon>Pleurodeles</taxon>
    </lineage>
</organism>
<comment type="caution">
    <text evidence="2">The sequence shown here is derived from an EMBL/GenBank/DDBJ whole genome shotgun (WGS) entry which is preliminary data.</text>
</comment>
<keyword evidence="3" id="KW-1185">Reference proteome</keyword>
<reference evidence="2" key="1">
    <citation type="journal article" date="2022" name="bioRxiv">
        <title>Sequencing and chromosome-scale assembly of the giantPleurodeles waltlgenome.</title>
        <authorList>
            <person name="Brown T."/>
            <person name="Elewa A."/>
            <person name="Iarovenko S."/>
            <person name="Subramanian E."/>
            <person name="Araus A.J."/>
            <person name="Petzold A."/>
            <person name="Susuki M."/>
            <person name="Suzuki K.-i.T."/>
            <person name="Hayashi T."/>
            <person name="Toyoda A."/>
            <person name="Oliveira C."/>
            <person name="Osipova E."/>
            <person name="Leigh N.D."/>
            <person name="Simon A."/>
            <person name="Yun M.H."/>
        </authorList>
    </citation>
    <scope>NUCLEOTIDE SEQUENCE</scope>
    <source>
        <strain evidence="2">20211129_DDA</strain>
        <tissue evidence="2">Liver</tissue>
    </source>
</reference>
<dbReference type="EMBL" id="JANPWB010000011">
    <property type="protein sequence ID" value="KAJ1124650.1"/>
    <property type="molecule type" value="Genomic_DNA"/>
</dbReference>
<protein>
    <submittedName>
        <fullName evidence="2">Uncharacterized protein</fullName>
    </submittedName>
</protein>
<proteinExistence type="predicted"/>
<accession>A0AAV7P935</accession>
<sequence>MGLAQAASLRASSVVRSPLCEIPACSQCCQEKQISSWPPFGLPRCQPLDHWSPPRQALLMRLLRGTSFDAVVCSCSRWRSAPDLTGQGCSPSQGSGCGAFQTEVGGPPRGKHHLWQGTSCSHRQATLPLPLPLSDGEIFAGLSPHPGCSHPARPSPTSHQLAGFTWDSVIAHLAAAPSPACICQAGTLHQAQAPPVRRIYAQQAGPGHTSSSAPGRVPPPPALPLVSAGSPQLPEANPTSVGWWGQSAVRQDHLADRMSGSSIKMRLP</sequence>
<evidence type="ECO:0000313" key="3">
    <source>
        <dbReference type="Proteomes" id="UP001066276"/>
    </source>
</evidence>